<gene>
    <name evidence="2" type="ORF">GF1_11460</name>
</gene>
<protein>
    <submittedName>
        <fullName evidence="2">Uncharacterized protein</fullName>
    </submittedName>
</protein>
<dbReference type="EMBL" id="AP024233">
    <property type="protein sequence ID" value="BCO08770.1"/>
    <property type="molecule type" value="Genomic_DNA"/>
</dbReference>
<evidence type="ECO:0000313" key="2">
    <source>
        <dbReference type="EMBL" id="BCO08770.1"/>
    </source>
</evidence>
<proteinExistence type="predicted"/>
<evidence type="ECO:0000256" key="1">
    <source>
        <dbReference type="SAM" id="Phobius"/>
    </source>
</evidence>
<reference evidence="2" key="1">
    <citation type="submission" date="2020-12" db="EMBL/GenBank/DDBJ databases">
        <title>Desulfobium dissulfuricans gen. nov., sp. nov., a novel mesophilic, sulfate-reducing bacterium isolated from a deep-sea hydrothermal vent.</title>
        <authorList>
            <person name="Hashimoto Y."/>
            <person name="Tame A."/>
            <person name="Sawayama S."/>
            <person name="Miyazaki J."/>
            <person name="Takai K."/>
            <person name="Nakagawa S."/>
        </authorList>
    </citation>
    <scope>NUCLEOTIDE SEQUENCE</scope>
    <source>
        <strain evidence="2">GF1</strain>
    </source>
</reference>
<dbReference type="AlphaFoldDB" id="A0A915XI41"/>
<dbReference type="KEGG" id="ddu:GF1_11460"/>
<feature type="transmembrane region" description="Helical" evidence="1">
    <location>
        <begin position="6"/>
        <end position="25"/>
    </location>
</feature>
<sequence length="247" mass="26989">MPPPIVLIAGLGLLAFIGCFIYALIRASADHEQQRAVLLETFCNRHGFTFASRVDGRHDLRSKIRSFNCIGEARNPVVQAALHTDPSGRFYLFDQMKISSTSSGGFYTICLAEQDRPFAVPDLVITEVENRLAAGISRAVPGSRGFAPVLTGESSFDNRFVVFAADPDRAVNALCPEVRRLLLAQAAVIRARIVLQVQGNRLVVHNSGQGLRTLDSVEELAALFHLTHQLARQWVSRPGSPSGQQSP</sequence>
<accession>A0A915XI41</accession>
<name>A0A915XI41_9BACT</name>
<dbReference type="Proteomes" id="UP001063350">
    <property type="component" value="Chromosome"/>
</dbReference>
<keyword evidence="1" id="KW-0472">Membrane</keyword>
<evidence type="ECO:0000313" key="3">
    <source>
        <dbReference type="Proteomes" id="UP001063350"/>
    </source>
</evidence>
<keyword evidence="1" id="KW-0812">Transmembrane</keyword>
<organism evidence="2 3">
    <name type="scientific">Desulfolithobacter dissulfuricans</name>
    <dbReference type="NCBI Taxonomy" id="2795293"/>
    <lineage>
        <taxon>Bacteria</taxon>
        <taxon>Pseudomonadati</taxon>
        <taxon>Thermodesulfobacteriota</taxon>
        <taxon>Desulfobulbia</taxon>
        <taxon>Desulfobulbales</taxon>
        <taxon>Desulfobulbaceae</taxon>
        <taxon>Desulfolithobacter</taxon>
    </lineage>
</organism>
<keyword evidence="3" id="KW-1185">Reference proteome</keyword>
<dbReference type="RefSeq" id="WP_267928669.1">
    <property type="nucleotide sequence ID" value="NZ_AP024233.1"/>
</dbReference>
<keyword evidence="1" id="KW-1133">Transmembrane helix</keyword>